<dbReference type="AlphaFoldDB" id="A0A150JV17"/>
<accession>A0A150JV17</accession>
<gene>
    <name evidence="4" type="ORF">B4098_0291</name>
</gene>
<dbReference type="InterPro" id="IPR010998">
    <property type="entry name" value="Integrase_recombinase_N"/>
</dbReference>
<comment type="caution">
    <text evidence="4">The sequence shown here is derived from an EMBL/GenBank/DDBJ whole genome shotgun (WGS) entry which is preliminary data.</text>
</comment>
<dbReference type="InterPro" id="IPR025269">
    <property type="entry name" value="SAM-like_dom"/>
</dbReference>
<dbReference type="EMBL" id="LQYG01000074">
    <property type="protein sequence ID" value="KYC61143.1"/>
    <property type="molecule type" value="Genomic_DNA"/>
</dbReference>
<evidence type="ECO:0000313" key="4">
    <source>
        <dbReference type="EMBL" id="KYC61143.1"/>
    </source>
</evidence>
<proteinExistence type="predicted"/>
<evidence type="ECO:0000256" key="2">
    <source>
        <dbReference type="PROSITE-ProRule" id="PRU01248"/>
    </source>
</evidence>
<dbReference type="Gene3D" id="1.10.150.130">
    <property type="match status" value="1"/>
</dbReference>
<dbReference type="InterPro" id="IPR011010">
    <property type="entry name" value="DNA_brk_join_enz"/>
</dbReference>
<evidence type="ECO:0000256" key="1">
    <source>
        <dbReference type="ARBA" id="ARBA00023125"/>
    </source>
</evidence>
<protein>
    <recommendedName>
        <fullName evidence="3">Core-binding (CB) domain-containing protein</fullName>
    </recommendedName>
</protein>
<keyword evidence="1 2" id="KW-0238">DNA-binding</keyword>
<feature type="domain" description="Core-binding (CB)" evidence="3">
    <location>
        <begin position="15"/>
        <end position="120"/>
    </location>
</feature>
<dbReference type="InterPro" id="IPR044068">
    <property type="entry name" value="CB"/>
</dbReference>
<sequence length="190" mass="21806">MRKNNRKTDDRKMATNLDNLFEIFYTIKTAEGRAPGTLKQYRENYQYFAVFLDKRGIPRNITDITRNTIRDYIRYMQTEVIKIKYEGHRFKTEAQQTAGLSPSSINTRLKTLRVFFRCLVSEGLLDTNPTHGVTNVPEPQEKITILTPEEMKRLTFRIKGDSQISATMYWVCPNCKICAPGCCSGCGTAG</sequence>
<dbReference type="SUPFAM" id="SSF56349">
    <property type="entry name" value="DNA breaking-rejoining enzymes"/>
    <property type="match status" value="1"/>
</dbReference>
<dbReference type="Proteomes" id="UP000075288">
    <property type="component" value="Unassembled WGS sequence"/>
</dbReference>
<reference evidence="4 5" key="1">
    <citation type="submission" date="2016-01" db="EMBL/GenBank/DDBJ databases">
        <title>Genome Sequences of Twelve Sporeforming Bacillus Species Isolated from Foods.</title>
        <authorList>
            <person name="Berendsen E.M."/>
            <person name="Wells-Bennik M.H."/>
            <person name="Krawcyk A.O."/>
            <person name="De Jong A."/>
            <person name="Holsappel S."/>
            <person name="Eijlander R.T."/>
            <person name="Kuipers O.P."/>
        </authorList>
    </citation>
    <scope>NUCLEOTIDE SEQUENCE [LARGE SCALE GENOMIC DNA]</scope>
    <source>
        <strain evidence="4 5">B4098</strain>
    </source>
</reference>
<evidence type="ECO:0000313" key="5">
    <source>
        <dbReference type="Proteomes" id="UP000075288"/>
    </source>
</evidence>
<dbReference type="PROSITE" id="PS51900">
    <property type="entry name" value="CB"/>
    <property type="match status" value="1"/>
</dbReference>
<evidence type="ECO:0000259" key="3">
    <source>
        <dbReference type="PROSITE" id="PS51900"/>
    </source>
</evidence>
<dbReference type="Pfam" id="PF13102">
    <property type="entry name" value="Phage_int_SAM_5"/>
    <property type="match status" value="1"/>
</dbReference>
<dbReference type="PATRIC" id="fig|1398.26.peg.418"/>
<name>A0A150JV17_HEYCO</name>
<organism evidence="4 5">
    <name type="scientific">Heyndrickxia coagulans</name>
    <name type="common">Weizmannia coagulans</name>
    <dbReference type="NCBI Taxonomy" id="1398"/>
    <lineage>
        <taxon>Bacteria</taxon>
        <taxon>Bacillati</taxon>
        <taxon>Bacillota</taxon>
        <taxon>Bacilli</taxon>
        <taxon>Bacillales</taxon>
        <taxon>Bacillaceae</taxon>
        <taxon>Heyndrickxia</taxon>
    </lineage>
</organism>
<dbReference type="GO" id="GO:0003677">
    <property type="term" value="F:DNA binding"/>
    <property type="evidence" value="ECO:0007669"/>
    <property type="project" value="UniProtKB-UniRule"/>
</dbReference>